<dbReference type="EMBL" id="PXOH01000001">
    <property type="protein sequence ID" value="PSF39311.1"/>
    <property type="molecule type" value="Genomic_DNA"/>
</dbReference>
<dbReference type="OrthoDB" id="573792at2"/>
<keyword evidence="2" id="KW-1185">Reference proteome</keyword>
<dbReference type="RefSeq" id="WP_106454933.1">
    <property type="nucleotide sequence ID" value="NZ_PXOH01000001.1"/>
</dbReference>
<gene>
    <name evidence="1" type="ORF">C7H19_00545</name>
</gene>
<dbReference type="Proteomes" id="UP000239001">
    <property type="component" value="Unassembled WGS sequence"/>
</dbReference>
<evidence type="ECO:0000313" key="2">
    <source>
        <dbReference type="Proteomes" id="UP000239001"/>
    </source>
</evidence>
<protein>
    <submittedName>
        <fullName evidence="1">Uncharacterized protein</fullName>
    </submittedName>
</protein>
<evidence type="ECO:0000313" key="1">
    <source>
        <dbReference type="EMBL" id="PSF39311.1"/>
    </source>
</evidence>
<organism evidence="1 2">
    <name type="scientific">Aphanothece hegewaldii CCALA 016</name>
    <dbReference type="NCBI Taxonomy" id="2107694"/>
    <lineage>
        <taxon>Bacteria</taxon>
        <taxon>Bacillati</taxon>
        <taxon>Cyanobacteriota</taxon>
        <taxon>Cyanophyceae</taxon>
        <taxon>Oscillatoriophycideae</taxon>
        <taxon>Chroococcales</taxon>
        <taxon>Aphanothecaceae</taxon>
        <taxon>Aphanothece</taxon>
    </lineage>
</organism>
<reference evidence="1 2" key="2">
    <citation type="submission" date="2018-03" db="EMBL/GenBank/DDBJ databases">
        <authorList>
            <person name="Keele B.F."/>
        </authorList>
    </citation>
    <scope>NUCLEOTIDE SEQUENCE [LARGE SCALE GENOMIC DNA]</scope>
    <source>
        <strain evidence="1 2">CCALA 016</strain>
    </source>
</reference>
<sequence>MPDSIAINKVCNNLETIDQVDLVTGATYRQEAQEILATPTIALPDRTAVADSLVAANQFLTSKTVQKDDSY</sequence>
<reference evidence="1 2" key="1">
    <citation type="submission" date="2018-03" db="EMBL/GenBank/DDBJ databases">
        <title>The ancient ancestry and fast evolution of plastids.</title>
        <authorList>
            <person name="Moore K.R."/>
            <person name="Magnabosco C."/>
            <person name="Momper L."/>
            <person name="Gold D.A."/>
            <person name="Bosak T."/>
            <person name="Fournier G.P."/>
        </authorList>
    </citation>
    <scope>NUCLEOTIDE SEQUENCE [LARGE SCALE GENOMIC DNA]</scope>
    <source>
        <strain evidence="1 2">CCALA 016</strain>
    </source>
</reference>
<proteinExistence type="predicted"/>
<dbReference type="AlphaFoldDB" id="A0A2T1M396"/>
<accession>A0A2T1M396</accession>
<comment type="caution">
    <text evidence="1">The sequence shown here is derived from an EMBL/GenBank/DDBJ whole genome shotgun (WGS) entry which is preliminary data.</text>
</comment>
<name>A0A2T1M396_9CHRO</name>